<feature type="domain" description="Acyl-CoA dehydrogenase C-terminal" evidence="4">
    <location>
        <begin position="242"/>
        <end position="367"/>
    </location>
</feature>
<sequence>MNDVGLSTRLPDPVARARALGPAIAAVGDEIEKLQDFPEPLISDLHESRLFRLLLPRSLGGEEVEPWVYVAAIEEIARHDGSLGWNMFVANSSALIAPFIPFEAARTIYGDPRGLISWGPPNQHKLVAAPGGYRVTGEWHFSSGYRQATWIGAHGNVVEADGSLRRNRFGRPTVRTVLMPKAETTQIRDWRTLGMRGTASEGYSVADVFVPETFSGTREDPTLRRDKGPLYAFTMQGLYACGVAAVALGIARAMLDAFIELAATKTPRYLARLADNPSVQSDVARREADIGSARAWLVEILKDVHGRADEVEPIGTTDRARVRLACTQAIHQAEKTADWVYKAAGTSAIFLGTPFERRFRDIHTLSQQIQAREAHFENVGRILFNGDPDGTFM</sequence>
<dbReference type="PIRSF" id="PIRSF016578">
    <property type="entry name" value="HsaA"/>
    <property type="match status" value="1"/>
</dbReference>
<dbReference type="InterPro" id="IPR050741">
    <property type="entry name" value="Acyl-CoA_dehydrogenase"/>
</dbReference>
<dbReference type="OrthoDB" id="7316074at2"/>
<feature type="domain" description="Acyl-CoA dehydrogenase/oxidase N-terminal" evidence="3">
    <location>
        <begin position="25"/>
        <end position="95"/>
    </location>
</feature>
<evidence type="ECO:0000313" key="6">
    <source>
        <dbReference type="Proteomes" id="UP000321058"/>
    </source>
</evidence>
<dbReference type="Gene3D" id="2.40.110.10">
    <property type="entry name" value="Butyryl-CoA Dehydrogenase, subunit A, domain 2"/>
    <property type="match status" value="1"/>
</dbReference>
<dbReference type="InterPro" id="IPR013786">
    <property type="entry name" value="AcylCoA_DH/ox_N"/>
</dbReference>
<evidence type="ECO:0000313" key="5">
    <source>
        <dbReference type="EMBL" id="GEP54282.1"/>
    </source>
</evidence>
<dbReference type="SUPFAM" id="SSF47203">
    <property type="entry name" value="Acyl-CoA dehydrogenase C-terminal domain-like"/>
    <property type="match status" value="1"/>
</dbReference>
<keyword evidence="1" id="KW-0560">Oxidoreductase</keyword>
<dbReference type="Pfam" id="PF08028">
    <property type="entry name" value="Acyl-CoA_dh_2"/>
    <property type="match status" value="1"/>
</dbReference>
<dbReference type="Proteomes" id="UP000321058">
    <property type="component" value="Unassembled WGS sequence"/>
</dbReference>
<dbReference type="PANTHER" id="PTHR48083:SF5">
    <property type="entry name" value="NRGC PROTEIN"/>
    <property type="match status" value="1"/>
</dbReference>
<dbReference type="InterPro" id="IPR036250">
    <property type="entry name" value="AcylCo_DH-like_C"/>
</dbReference>
<dbReference type="Pfam" id="PF02771">
    <property type="entry name" value="Acyl-CoA_dh_N"/>
    <property type="match status" value="1"/>
</dbReference>
<organism evidence="5 6">
    <name type="scientific">Reyranella soli</name>
    <dbReference type="NCBI Taxonomy" id="1230389"/>
    <lineage>
        <taxon>Bacteria</taxon>
        <taxon>Pseudomonadati</taxon>
        <taxon>Pseudomonadota</taxon>
        <taxon>Alphaproteobacteria</taxon>
        <taxon>Hyphomicrobiales</taxon>
        <taxon>Reyranellaceae</taxon>
        <taxon>Reyranella</taxon>
    </lineage>
</organism>
<evidence type="ECO:0000256" key="2">
    <source>
        <dbReference type="ARBA" id="ARBA00049661"/>
    </source>
</evidence>
<dbReference type="GO" id="GO:0050660">
    <property type="term" value="F:flavin adenine dinucleotide binding"/>
    <property type="evidence" value="ECO:0007669"/>
    <property type="project" value="InterPro"/>
</dbReference>
<proteinExistence type="inferred from homology"/>
<evidence type="ECO:0000259" key="3">
    <source>
        <dbReference type="Pfam" id="PF02771"/>
    </source>
</evidence>
<dbReference type="Gene3D" id="1.20.140.10">
    <property type="entry name" value="Butyryl-CoA Dehydrogenase, subunit A, domain 3"/>
    <property type="match status" value="1"/>
</dbReference>
<dbReference type="InterPro" id="IPR037069">
    <property type="entry name" value="AcylCoA_DH/ox_N_sf"/>
</dbReference>
<reference evidence="5 6" key="1">
    <citation type="submission" date="2019-07" db="EMBL/GenBank/DDBJ databases">
        <title>Whole genome shotgun sequence of Reyranella soli NBRC 108950.</title>
        <authorList>
            <person name="Hosoyama A."/>
            <person name="Uohara A."/>
            <person name="Ohji S."/>
            <person name="Ichikawa N."/>
        </authorList>
    </citation>
    <scope>NUCLEOTIDE SEQUENCE [LARGE SCALE GENOMIC DNA]</scope>
    <source>
        <strain evidence="5 6">NBRC 108950</strain>
    </source>
</reference>
<dbReference type="SUPFAM" id="SSF56645">
    <property type="entry name" value="Acyl-CoA dehydrogenase NM domain-like"/>
    <property type="match status" value="1"/>
</dbReference>
<dbReference type="InterPro" id="IPR013107">
    <property type="entry name" value="Acyl-CoA_DH_C"/>
</dbReference>
<comment type="similarity">
    <text evidence="2">Belongs to the HpaH/HsaA monooxygenase family.</text>
</comment>
<dbReference type="Gene3D" id="1.10.540.10">
    <property type="entry name" value="Acyl-CoA dehydrogenase/oxidase, N-terminal domain"/>
    <property type="match status" value="1"/>
</dbReference>
<dbReference type="InterPro" id="IPR046373">
    <property type="entry name" value="Acyl-CoA_Oxase/DH_mid-dom_sf"/>
</dbReference>
<protein>
    <submittedName>
        <fullName evidence="5">Acyl-CoA dehydrogenase</fullName>
    </submittedName>
</protein>
<dbReference type="RefSeq" id="WP_147147685.1">
    <property type="nucleotide sequence ID" value="NZ_BKAJ01000029.1"/>
</dbReference>
<dbReference type="EMBL" id="BKAJ01000029">
    <property type="protein sequence ID" value="GEP54282.1"/>
    <property type="molecule type" value="Genomic_DNA"/>
</dbReference>
<comment type="caution">
    <text evidence="5">The sequence shown here is derived from an EMBL/GenBank/DDBJ whole genome shotgun (WGS) entry which is preliminary data.</text>
</comment>
<dbReference type="GO" id="GO:0033539">
    <property type="term" value="P:fatty acid beta-oxidation using acyl-CoA dehydrogenase"/>
    <property type="evidence" value="ECO:0007669"/>
    <property type="project" value="TreeGrafter"/>
</dbReference>
<gene>
    <name evidence="5" type="ORF">RSO01_14480</name>
</gene>
<dbReference type="GO" id="GO:0005737">
    <property type="term" value="C:cytoplasm"/>
    <property type="evidence" value="ECO:0007669"/>
    <property type="project" value="TreeGrafter"/>
</dbReference>
<dbReference type="InterPro" id="IPR009100">
    <property type="entry name" value="AcylCoA_DH/oxidase_NM_dom_sf"/>
</dbReference>
<dbReference type="GO" id="GO:0003995">
    <property type="term" value="F:acyl-CoA dehydrogenase activity"/>
    <property type="evidence" value="ECO:0007669"/>
    <property type="project" value="TreeGrafter"/>
</dbReference>
<dbReference type="PANTHER" id="PTHR48083">
    <property type="entry name" value="MEDIUM-CHAIN SPECIFIC ACYL-COA DEHYDROGENASE, MITOCHONDRIAL-RELATED"/>
    <property type="match status" value="1"/>
</dbReference>
<accession>A0A512N5L5</accession>
<name>A0A512N5L5_9HYPH</name>
<dbReference type="AlphaFoldDB" id="A0A512N5L5"/>
<evidence type="ECO:0000256" key="1">
    <source>
        <dbReference type="ARBA" id="ARBA00023002"/>
    </source>
</evidence>
<keyword evidence="6" id="KW-1185">Reference proteome</keyword>
<evidence type="ECO:0000259" key="4">
    <source>
        <dbReference type="Pfam" id="PF08028"/>
    </source>
</evidence>